<proteinExistence type="predicted"/>
<organism evidence="1 2">
    <name type="scientific">Phaeosphaeria nodorum (strain SN15 / ATCC MYA-4574 / FGSC 10173)</name>
    <name type="common">Glume blotch fungus</name>
    <name type="synonym">Parastagonospora nodorum</name>
    <dbReference type="NCBI Taxonomy" id="321614"/>
    <lineage>
        <taxon>Eukaryota</taxon>
        <taxon>Fungi</taxon>
        <taxon>Dikarya</taxon>
        <taxon>Ascomycota</taxon>
        <taxon>Pezizomycotina</taxon>
        <taxon>Dothideomycetes</taxon>
        <taxon>Pleosporomycetidae</taxon>
        <taxon>Pleosporales</taxon>
        <taxon>Pleosporineae</taxon>
        <taxon>Phaeosphaeriaceae</taxon>
        <taxon>Parastagonospora</taxon>
    </lineage>
</organism>
<dbReference type="KEGG" id="pno:SNOG_09348"/>
<accession>Q0UFW6</accession>
<sequence length="227" mass="26127">MPPSQSPVRFWALRDLPECPLLYASFLSSDFLSFVGLPYSHRTLRSMTNANCPFRTSRALHATVTNTSILLQGHDVSGSVEHEYRNHLSAGSFVIVARAGLSHEATIASIWLLNQFHILYMFSVPRLNVINEAWRYWNQMGHLSNHEDDNGYAHSLSTFIHAQRHYTPPIVERRTTHRRRIDPRHNTTLCGYSRASYCNAEHYREAHNAGTDPARSSYRIPVYQFTR</sequence>
<dbReference type="VEuPathDB" id="FungiDB:JI435_093480"/>
<protein>
    <submittedName>
        <fullName evidence="1">Uncharacterized protein</fullName>
    </submittedName>
</protein>
<dbReference type="InParanoid" id="Q0UFW6"/>
<dbReference type="HOGENOM" id="CLU_1220071_0_0_1"/>
<dbReference type="RefSeq" id="XP_001799643.1">
    <property type="nucleotide sequence ID" value="XM_001799591.1"/>
</dbReference>
<evidence type="ECO:0000313" key="1">
    <source>
        <dbReference type="EMBL" id="EAT83540.1"/>
    </source>
</evidence>
<gene>
    <name evidence="1" type="ORF">SNOG_09348</name>
</gene>
<dbReference type="AlphaFoldDB" id="Q0UFW6"/>
<reference evidence="2" key="1">
    <citation type="journal article" date="2007" name="Plant Cell">
        <title>Dothideomycete-plant interactions illuminated by genome sequencing and EST analysis of the wheat pathogen Stagonospora nodorum.</title>
        <authorList>
            <person name="Hane J.K."/>
            <person name="Lowe R.G."/>
            <person name="Solomon P.S."/>
            <person name="Tan K.C."/>
            <person name="Schoch C.L."/>
            <person name="Spatafora J.W."/>
            <person name="Crous P.W."/>
            <person name="Kodira C."/>
            <person name="Birren B.W."/>
            <person name="Galagan J.E."/>
            <person name="Torriani S.F."/>
            <person name="McDonald B.A."/>
            <person name="Oliver R.P."/>
        </authorList>
    </citation>
    <scope>NUCLEOTIDE SEQUENCE [LARGE SCALE GENOMIC DNA]</scope>
    <source>
        <strain evidence="2">SN15 / ATCC MYA-4574 / FGSC 10173</strain>
    </source>
</reference>
<dbReference type="Proteomes" id="UP000001055">
    <property type="component" value="Unassembled WGS sequence"/>
</dbReference>
<evidence type="ECO:0000313" key="2">
    <source>
        <dbReference type="Proteomes" id="UP000001055"/>
    </source>
</evidence>
<name>Q0UFW6_PHANO</name>
<dbReference type="GeneID" id="5976544"/>
<dbReference type="EMBL" id="CH445338">
    <property type="protein sequence ID" value="EAT83540.1"/>
    <property type="molecule type" value="Genomic_DNA"/>
</dbReference>